<dbReference type="InterPro" id="IPR036291">
    <property type="entry name" value="NAD(P)-bd_dom_sf"/>
</dbReference>
<dbReference type="CDD" id="cd02516">
    <property type="entry name" value="CDP-ME_synthetase"/>
    <property type="match status" value="1"/>
</dbReference>
<dbReference type="GO" id="GO:0050518">
    <property type="term" value="F:2-C-methyl-D-erythritol 4-phosphate cytidylyltransferase activity"/>
    <property type="evidence" value="ECO:0007669"/>
    <property type="project" value="UniProtKB-UniRule"/>
</dbReference>
<evidence type="ECO:0000256" key="8">
    <source>
        <dbReference type="HAMAP-Rule" id="MF_00108"/>
    </source>
</evidence>
<dbReference type="Proteomes" id="UP000233440">
    <property type="component" value="Unassembled WGS sequence"/>
</dbReference>
<sequence length="448" mass="50457">MKNHVIILASGNGERLGNHIPKQFIKISGKTIIEHTIEVFENNINIDEITIVVNPNYKTVMEDILLKNHYKKVKRLLNGGKTRKESSFIGLSGMNDSDKVLIHDAVRPFVSERIINDCFKALERYNAVDVAITTADTIIKINEDELIEDIPDRNTLRRGQTPQAFRVGIIKKAHIMSQSDDFNSVTDDCGLVVKYNLADVFVVNGETKNIKITYKEDLYLADRLFQLNSNKYYGDAQLNGLDNKVIVIFGGTKGIGESIYLEARKYGAIVYTFSRENGVDVTNYEVLVETLERVFSKEQRIDYIVNTAGTLKMGKIESREIHDIVDEININYLGAINVVKVSIPYLSLSQGGILLFTSSSYTRGRPLYSIYSSTKSALVNLVQGLSEEFVQQNIRINAINPERTNTPMRRESFGFEPIETLLNSEKVAQVSLQTLLSDLSGQVIDVRK</sequence>
<dbReference type="NCBIfam" id="TIGR00453">
    <property type="entry name" value="ispD"/>
    <property type="match status" value="1"/>
</dbReference>
<dbReference type="SUPFAM" id="SSF53448">
    <property type="entry name" value="Nucleotide-diphospho-sugar transferases"/>
    <property type="match status" value="1"/>
</dbReference>
<evidence type="ECO:0000256" key="7">
    <source>
        <dbReference type="ARBA" id="ARBA00023229"/>
    </source>
</evidence>
<dbReference type="InterPro" id="IPR012115">
    <property type="entry name" value="CDP-ribitol_syn"/>
</dbReference>
<protein>
    <recommendedName>
        <fullName evidence="8">2-C-methyl-D-erythritol 4-phosphate cytidylyltransferase</fullName>
        <ecNumber evidence="8">2.7.7.60</ecNumber>
    </recommendedName>
    <alternativeName>
        <fullName evidence="8">4-diphosphocytidyl-2C-methyl-D-erythritol synthase</fullName>
    </alternativeName>
    <alternativeName>
        <fullName evidence="8">MEP cytidylyltransferase</fullName>
        <shortName evidence="8">MCT</shortName>
    </alternativeName>
</protein>
<dbReference type="Gene3D" id="3.90.550.10">
    <property type="entry name" value="Spore Coat Polysaccharide Biosynthesis Protein SpsA, Chain A"/>
    <property type="match status" value="1"/>
</dbReference>
<feature type="site" description="Transition state stabilizer" evidence="8">
    <location>
        <position position="22"/>
    </location>
</feature>
<reference evidence="9 10" key="1">
    <citation type="submission" date="2017-11" db="EMBL/GenBank/DDBJ databases">
        <title>Bacillus camelliae sp. nov., isolated from pu'er tea.</title>
        <authorList>
            <person name="Niu L."/>
        </authorList>
    </citation>
    <scope>NUCLEOTIDE SEQUENCE [LARGE SCALE GENOMIC DNA]</scope>
    <source>
        <strain evidence="9 10">7578-1</strain>
    </source>
</reference>
<feature type="site" description="Transition state stabilizer" evidence="8">
    <location>
        <position position="15"/>
    </location>
</feature>
<dbReference type="SUPFAM" id="SSF51735">
    <property type="entry name" value="NAD(P)-binding Rossmann-fold domains"/>
    <property type="match status" value="1"/>
</dbReference>
<organism evidence="9 10">
    <name type="scientific">Heyndrickxia camelliae</name>
    <dbReference type="NCBI Taxonomy" id="1707093"/>
    <lineage>
        <taxon>Bacteria</taxon>
        <taxon>Bacillati</taxon>
        <taxon>Bacillota</taxon>
        <taxon>Bacilli</taxon>
        <taxon>Bacillales</taxon>
        <taxon>Bacillaceae</taxon>
        <taxon>Heyndrickxia</taxon>
    </lineage>
</organism>
<evidence type="ECO:0000256" key="6">
    <source>
        <dbReference type="ARBA" id="ARBA00022695"/>
    </source>
</evidence>
<dbReference type="PRINTS" id="PR00081">
    <property type="entry name" value="GDHRDH"/>
</dbReference>
<proteinExistence type="inferred from homology"/>
<dbReference type="Gene3D" id="3.40.50.720">
    <property type="entry name" value="NAD(P)-binding Rossmann-like Domain"/>
    <property type="match status" value="1"/>
</dbReference>
<dbReference type="OrthoDB" id="9806837at2"/>
<dbReference type="InterPro" id="IPR018294">
    <property type="entry name" value="ISPD_synthase_CS"/>
</dbReference>
<gene>
    <name evidence="8 9" type="primary">ispD</name>
    <name evidence="9" type="ORF">CWO92_04020</name>
</gene>
<keyword evidence="6 8" id="KW-0548">Nucleotidyltransferase</keyword>
<comment type="catalytic activity">
    <reaction evidence="1 8">
        <text>2-C-methyl-D-erythritol 4-phosphate + CTP + H(+) = 4-CDP-2-C-methyl-D-erythritol + diphosphate</text>
        <dbReference type="Rhea" id="RHEA:13429"/>
        <dbReference type="ChEBI" id="CHEBI:15378"/>
        <dbReference type="ChEBI" id="CHEBI:33019"/>
        <dbReference type="ChEBI" id="CHEBI:37563"/>
        <dbReference type="ChEBI" id="CHEBI:57823"/>
        <dbReference type="ChEBI" id="CHEBI:58262"/>
        <dbReference type="EC" id="2.7.7.60"/>
    </reaction>
</comment>
<keyword evidence="7 8" id="KW-0414">Isoprene biosynthesis</keyword>
<dbReference type="PANTHER" id="PTHR32125:SF4">
    <property type="entry name" value="2-C-METHYL-D-ERYTHRITOL 4-PHOSPHATE CYTIDYLYLTRANSFERASE, CHLOROPLASTIC"/>
    <property type="match status" value="1"/>
</dbReference>
<evidence type="ECO:0000313" key="10">
    <source>
        <dbReference type="Proteomes" id="UP000233440"/>
    </source>
</evidence>
<dbReference type="FunFam" id="3.90.550.10:FF:000003">
    <property type="entry name" value="2-C-methyl-D-erythritol 4-phosphate cytidylyltransferase"/>
    <property type="match status" value="1"/>
</dbReference>
<keyword evidence="10" id="KW-1185">Reference proteome</keyword>
<comment type="caution">
    <text evidence="9">The sequence shown here is derived from an EMBL/GenBank/DDBJ whole genome shotgun (WGS) entry which is preliminary data.</text>
</comment>
<evidence type="ECO:0000256" key="2">
    <source>
        <dbReference type="ARBA" id="ARBA00004787"/>
    </source>
</evidence>
<evidence type="ECO:0000256" key="5">
    <source>
        <dbReference type="ARBA" id="ARBA00022679"/>
    </source>
</evidence>
<feature type="site" description="Positions MEP for the nucleophilic attack" evidence="8">
    <location>
        <position position="211"/>
    </location>
</feature>
<dbReference type="RefSeq" id="WP_101352913.1">
    <property type="nucleotide sequence ID" value="NZ_PIQO01000002.1"/>
</dbReference>
<comment type="similarity">
    <text evidence="4 8">Belongs to the IspD/TarI cytidylyltransferase family. IspD subfamily.</text>
</comment>
<dbReference type="InterPro" id="IPR029044">
    <property type="entry name" value="Nucleotide-diphossugar_trans"/>
</dbReference>
<dbReference type="InterPro" id="IPR001228">
    <property type="entry name" value="IspD"/>
</dbReference>
<accession>A0A2N3LP03</accession>
<keyword evidence="5 8" id="KW-0808">Transferase</keyword>
<dbReference type="InterPro" id="IPR034683">
    <property type="entry name" value="IspD/TarI"/>
</dbReference>
<dbReference type="PIRSF" id="PIRSF036586">
    <property type="entry name" value="CDP-ribitol_syn"/>
    <property type="match status" value="1"/>
</dbReference>
<dbReference type="GO" id="GO:0019288">
    <property type="term" value="P:isopentenyl diphosphate biosynthetic process, methylerythritol 4-phosphate pathway"/>
    <property type="evidence" value="ECO:0007669"/>
    <property type="project" value="UniProtKB-UniRule"/>
</dbReference>
<dbReference type="AlphaFoldDB" id="A0A2N3LP03"/>
<evidence type="ECO:0000313" key="9">
    <source>
        <dbReference type="EMBL" id="PKR86274.1"/>
    </source>
</evidence>
<dbReference type="InterPro" id="IPR020904">
    <property type="entry name" value="Sc_DH/Rdtase_CS"/>
</dbReference>
<dbReference type="UniPathway" id="UPA00056">
    <property type="reaction ID" value="UER00093"/>
</dbReference>
<dbReference type="Pfam" id="PF00106">
    <property type="entry name" value="adh_short"/>
    <property type="match status" value="1"/>
</dbReference>
<evidence type="ECO:0000256" key="3">
    <source>
        <dbReference type="ARBA" id="ARBA00006484"/>
    </source>
</evidence>
<dbReference type="InterPro" id="IPR002347">
    <property type="entry name" value="SDR_fam"/>
</dbReference>
<feature type="site" description="Positions MEP for the nucleophilic attack" evidence="8">
    <location>
        <position position="153"/>
    </location>
</feature>
<dbReference type="PROSITE" id="PS00061">
    <property type="entry name" value="ADH_SHORT"/>
    <property type="match status" value="1"/>
</dbReference>
<evidence type="ECO:0000256" key="1">
    <source>
        <dbReference type="ARBA" id="ARBA00001282"/>
    </source>
</evidence>
<dbReference type="CDD" id="cd05233">
    <property type="entry name" value="SDR_c"/>
    <property type="match status" value="1"/>
</dbReference>
<dbReference type="EC" id="2.7.7.60" evidence="8"/>
<evidence type="ECO:0000256" key="4">
    <source>
        <dbReference type="ARBA" id="ARBA00009789"/>
    </source>
</evidence>
<dbReference type="HAMAP" id="MF_00108">
    <property type="entry name" value="IspD"/>
    <property type="match status" value="1"/>
</dbReference>
<comment type="pathway">
    <text evidence="2 8">Isoprenoid biosynthesis; isopentenyl diphosphate biosynthesis via DXP pathway; isopentenyl diphosphate from 1-deoxy-D-xylulose 5-phosphate: step 2/6.</text>
</comment>
<dbReference type="PANTHER" id="PTHR32125">
    <property type="entry name" value="2-C-METHYL-D-ERYTHRITOL 4-PHOSPHATE CYTIDYLYLTRANSFERASE, CHLOROPLASTIC"/>
    <property type="match status" value="1"/>
</dbReference>
<name>A0A2N3LP03_9BACI</name>
<comment type="function">
    <text evidence="8">Catalyzes the formation of 4-diphosphocytidyl-2-C-methyl-D-erythritol from CTP and 2-C-methyl-D-erythritol 4-phosphate (MEP).</text>
</comment>
<comment type="similarity">
    <text evidence="3">Belongs to the short-chain dehydrogenases/reductases (SDR) family.</text>
</comment>
<dbReference type="PROSITE" id="PS01295">
    <property type="entry name" value="ISPD"/>
    <property type="match status" value="1"/>
</dbReference>
<dbReference type="InterPro" id="IPR050088">
    <property type="entry name" value="IspD/TarI_cytidylyltransf_bact"/>
</dbReference>
<dbReference type="Pfam" id="PF01128">
    <property type="entry name" value="IspD"/>
    <property type="match status" value="1"/>
</dbReference>
<dbReference type="EMBL" id="PIQO01000002">
    <property type="protein sequence ID" value="PKR86274.1"/>
    <property type="molecule type" value="Genomic_DNA"/>
</dbReference>